<dbReference type="RefSeq" id="WP_013496702.1">
    <property type="nucleotide sequence ID" value="NC_014831.1"/>
</dbReference>
<dbReference type="EMBL" id="CP002344">
    <property type="protein sequence ID" value="ADU52407.1"/>
    <property type="molecule type" value="Genomic_DNA"/>
</dbReference>
<comment type="similarity">
    <text evidence="1">Belongs to the CutA family.</text>
</comment>
<evidence type="ECO:0000256" key="2">
    <source>
        <dbReference type="SAM" id="MobiDB-lite"/>
    </source>
</evidence>
<accession>E6SLG5</accession>
<keyword evidence="4" id="KW-1185">Reference proteome</keyword>
<dbReference type="InterPro" id="IPR004323">
    <property type="entry name" value="Ion_tolerance_CutA"/>
</dbReference>
<evidence type="ECO:0000256" key="1">
    <source>
        <dbReference type="ARBA" id="ARBA00010169"/>
    </source>
</evidence>
<dbReference type="HOGENOM" id="CLU_1389649_0_0_9"/>
<dbReference type="Proteomes" id="UP000008915">
    <property type="component" value="Chromosome"/>
</dbReference>
<dbReference type="Gene3D" id="3.30.70.120">
    <property type="match status" value="1"/>
</dbReference>
<reference evidence="3 4" key="1">
    <citation type="journal article" date="2010" name="Stand. Genomic Sci.">
        <title>Complete genome sequence of Thermaerobacter marianensis type strain (7p75a).</title>
        <authorList>
            <person name="Han C."/>
            <person name="Gu W."/>
            <person name="Zhang X."/>
            <person name="Lapidus A."/>
            <person name="Nolan M."/>
            <person name="Copeland A."/>
            <person name="Lucas S."/>
            <person name="Del Rio T.G."/>
            <person name="Tice H."/>
            <person name="Cheng J.F."/>
            <person name="Tapia R."/>
            <person name="Goodwin L."/>
            <person name="Pitluck S."/>
            <person name="Pagani I."/>
            <person name="Ivanova N."/>
            <person name="Mavromatis K."/>
            <person name="Mikhailova N."/>
            <person name="Pati A."/>
            <person name="Chen A."/>
            <person name="Palaniappan K."/>
            <person name="Land M."/>
            <person name="Hauser L."/>
            <person name="Chang Y.J."/>
            <person name="Jeffries C.D."/>
            <person name="Schneider S."/>
            <person name="Rohde M."/>
            <person name="Goker M."/>
            <person name="Pukall R."/>
            <person name="Woyke T."/>
            <person name="Bristow J."/>
            <person name="Eisen J.A."/>
            <person name="Markowitz V."/>
            <person name="Hugenholtz P."/>
            <person name="Kyrpides N.C."/>
            <person name="Klenk H.P."/>
            <person name="Detter J.C."/>
        </authorList>
    </citation>
    <scope>NUCLEOTIDE SEQUENCE [LARGE SCALE GENOMIC DNA]</scope>
    <source>
        <strain evidence="4">ATCC 700841 / DSM 12885 / JCM 10246 / 7p75a</strain>
    </source>
</reference>
<evidence type="ECO:0000313" key="3">
    <source>
        <dbReference type="EMBL" id="ADU52407.1"/>
    </source>
</evidence>
<dbReference type="PANTHER" id="PTHR23419">
    <property type="entry name" value="DIVALENT CATION TOLERANCE CUTA-RELATED"/>
    <property type="match status" value="1"/>
</dbReference>
<name>E6SLG5_THEM7</name>
<proteinExistence type="inferred from homology"/>
<dbReference type="eggNOG" id="COG1324">
    <property type="taxonomic scope" value="Bacteria"/>
</dbReference>
<dbReference type="GO" id="GO:0010038">
    <property type="term" value="P:response to metal ion"/>
    <property type="evidence" value="ECO:0007669"/>
    <property type="project" value="InterPro"/>
</dbReference>
<dbReference type="SUPFAM" id="SSF54913">
    <property type="entry name" value="GlnB-like"/>
    <property type="match status" value="1"/>
</dbReference>
<feature type="compositionally biased region" description="Low complexity" evidence="2">
    <location>
        <begin position="170"/>
        <end position="182"/>
    </location>
</feature>
<dbReference type="PANTHER" id="PTHR23419:SF8">
    <property type="entry name" value="FI09726P"/>
    <property type="match status" value="1"/>
</dbReference>
<dbReference type="InterPro" id="IPR015867">
    <property type="entry name" value="N-reg_PII/ATP_PRibTrfase_C"/>
</dbReference>
<dbReference type="GO" id="GO:0005507">
    <property type="term" value="F:copper ion binding"/>
    <property type="evidence" value="ECO:0007669"/>
    <property type="project" value="TreeGrafter"/>
</dbReference>
<dbReference type="KEGG" id="tmr:Tmar_2330"/>
<dbReference type="STRING" id="644966.Tmar_2330"/>
<gene>
    <name evidence="3" type="ordered locus">Tmar_2330</name>
</gene>
<evidence type="ECO:0000313" key="4">
    <source>
        <dbReference type="Proteomes" id="UP000008915"/>
    </source>
</evidence>
<sequence length="196" mass="20453">MLGDFVPREVTAVDGEREGRGAGRPGANGDEPAADGRDREPGTPGSVAAAGRREAGGGDAVLVYVTAANAGEARRIGRKAVEERLAACANVFPHIDSFYWWQGELVEDHEAVVLLKTRRARVPELIAAVRAWHSYTVPAILVLEVRDGNPDYLRWLNEETGGAVPGGSGPAAAAPAGDVPPEGGLGASPVRCGRDV</sequence>
<dbReference type="Pfam" id="PF03091">
    <property type="entry name" value="CutA1"/>
    <property type="match status" value="1"/>
</dbReference>
<protein>
    <submittedName>
        <fullName evidence="3">CutA1 divalent ion tolerance protein</fullName>
    </submittedName>
</protein>
<feature type="region of interest" description="Disordered" evidence="2">
    <location>
        <begin position="1"/>
        <end position="52"/>
    </location>
</feature>
<feature type="region of interest" description="Disordered" evidence="2">
    <location>
        <begin position="164"/>
        <end position="196"/>
    </location>
</feature>
<organism evidence="3 4">
    <name type="scientific">Thermaerobacter marianensis (strain ATCC 700841 / DSM 12885 / JCM 10246 / 7p75a)</name>
    <dbReference type="NCBI Taxonomy" id="644966"/>
    <lineage>
        <taxon>Bacteria</taxon>
        <taxon>Bacillati</taxon>
        <taxon>Bacillota</taxon>
        <taxon>Clostridia</taxon>
        <taxon>Eubacteriales</taxon>
        <taxon>Clostridiales Family XVII. Incertae Sedis</taxon>
        <taxon>Thermaerobacter</taxon>
    </lineage>
</organism>
<dbReference type="AlphaFoldDB" id="E6SLG5"/>
<dbReference type="InterPro" id="IPR011322">
    <property type="entry name" value="N-reg_PII-like_a/b"/>
</dbReference>
<reference evidence="4" key="2">
    <citation type="journal article" date="2010" name="Stand. Genomic Sci.">
        <title>Complete genome sequence of Thermaerobacter marianensis type strain (7p75aT).</title>
        <authorList>
            <person name="Han C."/>
            <person name="Gu W."/>
            <person name="Zhang X."/>
            <person name="Lapidus A."/>
            <person name="Nolan M."/>
            <person name="Copeland A."/>
            <person name="Lucas S."/>
            <person name="Glavina Del Rio T."/>
            <person name="Tice H."/>
            <person name="Cheng J."/>
            <person name="Tapia R."/>
            <person name="Goodwin L."/>
            <person name="Pitluck S."/>
            <person name="Pagani I."/>
            <person name="Ivanova N."/>
            <person name="Mavromatis K."/>
            <person name="Mikhailova N."/>
            <person name="Pati A."/>
            <person name="Chen A."/>
            <person name="Palaniappan K."/>
            <person name="Land M."/>
            <person name="Hauser L."/>
            <person name="Chang Y."/>
            <person name="Jeffries C."/>
            <person name="Schneider S."/>
            <person name="Rohde M."/>
            <person name="Goker M."/>
            <person name="Pukall R."/>
            <person name="Woyke T."/>
            <person name="Bristow J."/>
            <person name="Eisen J."/>
            <person name="Markowitz V."/>
            <person name="Hugenholtz P."/>
            <person name="Kyrpides N."/>
            <person name="Klenk H."/>
            <person name="Detter J."/>
        </authorList>
    </citation>
    <scope>NUCLEOTIDE SEQUENCE [LARGE SCALE GENOMIC DNA]</scope>
    <source>
        <strain evidence="4">ATCC 700841 / DSM 12885 / JCM 10246 / 7p75a</strain>
    </source>
</reference>